<dbReference type="PANTHER" id="PTHR10953">
    <property type="entry name" value="UBIQUITIN-ACTIVATING ENZYME E1"/>
    <property type="match status" value="1"/>
</dbReference>
<dbReference type="CDD" id="cd00757">
    <property type="entry name" value="ThiF_MoeB_HesA_family"/>
    <property type="match status" value="1"/>
</dbReference>
<keyword evidence="3" id="KW-1185">Reference proteome</keyword>
<dbReference type="GO" id="GO:0005829">
    <property type="term" value="C:cytosol"/>
    <property type="evidence" value="ECO:0007669"/>
    <property type="project" value="TreeGrafter"/>
</dbReference>
<dbReference type="SUPFAM" id="SSF69572">
    <property type="entry name" value="Activating enzymes of the ubiquitin-like proteins"/>
    <property type="match status" value="1"/>
</dbReference>
<dbReference type="InterPro" id="IPR000594">
    <property type="entry name" value="ThiF_NAD_FAD-bd"/>
</dbReference>
<dbReference type="PANTHER" id="PTHR10953:SF102">
    <property type="entry name" value="ADENYLYLTRANSFERASE AND SULFURTRANSFERASE MOCS3"/>
    <property type="match status" value="1"/>
</dbReference>
<dbReference type="RefSeq" id="WP_197551123.1">
    <property type="nucleotide sequence ID" value="NZ_CP063213.1"/>
</dbReference>
<protein>
    <submittedName>
        <fullName evidence="2">HesA/MoeB/ThiF family protein</fullName>
    </submittedName>
</protein>
<dbReference type="InterPro" id="IPR045886">
    <property type="entry name" value="ThiF/MoeB/HesA"/>
</dbReference>
<dbReference type="Pfam" id="PF00899">
    <property type="entry name" value="ThiF"/>
    <property type="match status" value="1"/>
</dbReference>
<dbReference type="AlphaFoldDB" id="A0A7M1QUU1"/>
<dbReference type="GO" id="GO:0004792">
    <property type="term" value="F:thiosulfate-cyanide sulfurtransferase activity"/>
    <property type="evidence" value="ECO:0007669"/>
    <property type="project" value="TreeGrafter"/>
</dbReference>
<accession>A0A7M1QUU1</accession>
<evidence type="ECO:0000313" key="2">
    <source>
        <dbReference type="EMBL" id="QOR45583.1"/>
    </source>
</evidence>
<sequence length="266" mass="27945">MAGAIVPLVAPGPELTPAQRERFARHITRVEIGELGQRRLLGARVLMVGAGGLGSPALLYLAAAGVGTIGIVDSDRVDLTNLQRQVIHSTAAVGELKAESAARRLKELHPELEVVIVPERLTATNVDRIFAGWDLVVDGTDNLPTRYLISDAVTRLGIPHVWGALLGWQAQVSVFWSGPRAVAAGFPAPNGLSLRDLFPVEPPDGSLPTAVEVGLMGAVPGQAGAIMAAEAIKFITGAGMPLVGRVMFIDVLAGRTREIPFAPRGS</sequence>
<gene>
    <name evidence="2" type="ORF">INS88_10080</name>
</gene>
<dbReference type="GO" id="GO:0008146">
    <property type="term" value="F:sulfotransferase activity"/>
    <property type="evidence" value="ECO:0007669"/>
    <property type="project" value="TreeGrafter"/>
</dbReference>
<dbReference type="Proteomes" id="UP000595053">
    <property type="component" value="Chromosome"/>
</dbReference>
<dbReference type="GO" id="GO:0008641">
    <property type="term" value="F:ubiquitin-like modifier activating enzyme activity"/>
    <property type="evidence" value="ECO:0007669"/>
    <property type="project" value="InterPro"/>
</dbReference>
<dbReference type="GO" id="GO:0016779">
    <property type="term" value="F:nucleotidyltransferase activity"/>
    <property type="evidence" value="ECO:0007669"/>
    <property type="project" value="TreeGrafter"/>
</dbReference>
<reference evidence="2 3" key="1">
    <citation type="submission" date="2020-10" db="EMBL/GenBank/DDBJ databases">
        <title>Trueperella pecoris sp. nov. isolated from bovine and porcine specimens.</title>
        <authorList>
            <person name="Schoenecker L."/>
            <person name="Schnydrig P."/>
            <person name="Brodard I."/>
            <person name="Thomann A."/>
            <person name="Hemphill A."/>
            <person name="Rodriguez-Campos S."/>
            <person name="Perreten V."/>
            <person name="Jores J."/>
            <person name="Kittl S."/>
        </authorList>
    </citation>
    <scope>NUCLEOTIDE SEQUENCE [LARGE SCALE GENOMIC DNA]</scope>
    <source>
        <strain evidence="2 3">15A0121</strain>
    </source>
</reference>
<dbReference type="EMBL" id="CP063213">
    <property type="protein sequence ID" value="QOR45583.1"/>
    <property type="molecule type" value="Genomic_DNA"/>
</dbReference>
<organism evidence="2 3">
    <name type="scientific">Trueperella pecoris</name>
    <dbReference type="NCBI Taxonomy" id="2733571"/>
    <lineage>
        <taxon>Bacteria</taxon>
        <taxon>Bacillati</taxon>
        <taxon>Actinomycetota</taxon>
        <taxon>Actinomycetes</taxon>
        <taxon>Actinomycetales</taxon>
        <taxon>Actinomycetaceae</taxon>
        <taxon>Trueperella</taxon>
    </lineage>
</organism>
<evidence type="ECO:0000259" key="1">
    <source>
        <dbReference type="Pfam" id="PF00899"/>
    </source>
</evidence>
<dbReference type="Gene3D" id="3.40.50.720">
    <property type="entry name" value="NAD(P)-binding Rossmann-like Domain"/>
    <property type="match status" value="1"/>
</dbReference>
<evidence type="ECO:0000313" key="3">
    <source>
        <dbReference type="Proteomes" id="UP000595053"/>
    </source>
</evidence>
<proteinExistence type="predicted"/>
<name>A0A7M1QUU1_9ACTO</name>
<dbReference type="InterPro" id="IPR035985">
    <property type="entry name" value="Ubiquitin-activating_enz"/>
</dbReference>
<feature type="domain" description="THIF-type NAD/FAD binding fold" evidence="1">
    <location>
        <begin position="24"/>
        <end position="261"/>
    </location>
</feature>